<reference evidence="5" key="2">
    <citation type="submission" date="2015-01" db="EMBL/GenBank/DDBJ databases">
        <title>Evolutionary Origins and Diversification of the Mycorrhizal Mutualists.</title>
        <authorList>
            <consortium name="DOE Joint Genome Institute"/>
            <consortium name="Mycorrhizal Genomics Consortium"/>
            <person name="Kohler A."/>
            <person name="Kuo A."/>
            <person name="Nagy L.G."/>
            <person name="Floudas D."/>
            <person name="Copeland A."/>
            <person name="Barry K.W."/>
            <person name="Cichocki N."/>
            <person name="Veneault-Fourrey C."/>
            <person name="LaButti K."/>
            <person name="Lindquist E.A."/>
            <person name="Lipzen A."/>
            <person name="Lundell T."/>
            <person name="Morin E."/>
            <person name="Murat C."/>
            <person name="Riley R."/>
            <person name="Ohm R."/>
            <person name="Sun H."/>
            <person name="Tunlid A."/>
            <person name="Henrissat B."/>
            <person name="Grigoriev I.V."/>
            <person name="Hibbett D.S."/>
            <person name="Martin F."/>
        </authorList>
    </citation>
    <scope>NUCLEOTIDE SEQUENCE [LARGE SCALE GENOMIC DNA]</scope>
    <source>
        <strain evidence="5">Zn</strain>
    </source>
</reference>
<dbReference type="InterPro" id="IPR006683">
    <property type="entry name" value="Thioestr_dom"/>
</dbReference>
<evidence type="ECO:0000313" key="4">
    <source>
        <dbReference type="EMBL" id="KIN08281.1"/>
    </source>
</evidence>
<organism evidence="4 5">
    <name type="scientific">Oidiodendron maius (strain Zn)</name>
    <dbReference type="NCBI Taxonomy" id="913774"/>
    <lineage>
        <taxon>Eukaryota</taxon>
        <taxon>Fungi</taxon>
        <taxon>Dikarya</taxon>
        <taxon>Ascomycota</taxon>
        <taxon>Pezizomycotina</taxon>
        <taxon>Leotiomycetes</taxon>
        <taxon>Leotiomycetes incertae sedis</taxon>
        <taxon>Myxotrichaceae</taxon>
        <taxon>Oidiodendron</taxon>
    </lineage>
</organism>
<keyword evidence="2" id="KW-0378">Hydrolase</keyword>
<proteinExistence type="inferred from homology"/>
<dbReference type="Proteomes" id="UP000054321">
    <property type="component" value="Unassembled WGS sequence"/>
</dbReference>
<evidence type="ECO:0000313" key="5">
    <source>
        <dbReference type="Proteomes" id="UP000054321"/>
    </source>
</evidence>
<dbReference type="InterPro" id="IPR029069">
    <property type="entry name" value="HotDog_dom_sf"/>
</dbReference>
<sequence>MAQAEKKPSIPGVAEGKQLVGVPTDESLSSVERVKAFLVGAMAGPEYRGWGSDFFRSELVRLISASSKPNGRVVFEFTVDASQCNRLGNLHGGCTATLFDVCTTVALAPIAKPGFWAYAGVTRTLQVTYLRPMAQGDVVLIECEVVHAGKRLCTIKGTMKRKSDGAITATCEHGKVSIDPEVAKI</sequence>
<comment type="similarity">
    <text evidence="1">Belongs to the thioesterase PaaI family.</text>
</comment>
<dbReference type="PANTHER" id="PTHR21660:SF1">
    <property type="entry name" value="ACYL-COENZYME A THIOESTERASE 13"/>
    <property type="match status" value="1"/>
</dbReference>
<evidence type="ECO:0000256" key="1">
    <source>
        <dbReference type="ARBA" id="ARBA00008324"/>
    </source>
</evidence>
<dbReference type="NCBIfam" id="TIGR00369">
    <property type="entry name" value="unchar_dom_1"/>
    <property type="match status" value="1"/>
</dbReference>
<dbReference type="GO" id="GO:0047617">
    <property type="term" value="F:fatty acyl-CoA hydrolase activity"/>
    <property type="evidence" value="ECO:0007669"/>
    <property type="project" value="InterPro"/>
</dbReference>
<evidence type="ECO:0000256" key="2">
    <source>
        <dbReference type="ARBA" id="ARBA00022801"/>
    </source>
</evidence>
<dbReference type="OrthoDB" id="2831072at2759"/>
<accession>A0A0C3HJ80</accession>
<dbReference type="AlphaFoldDB" id="A0A0C3HJ80"/>
<reference evidence="4 5" key="1">
    <citation type="submission" date="2014-04" db="EMBL/GenBank/DDBJ databases">
        <authorList>
            <consortium name="DOE Joint Genome Institute"/>
            <person name="Kuo A."/>
            <person name="Martino E."/>
            <person name="Perotto S."/>
            <person name="Kohler A."/>
            <person name="Nagy L.G."/>
            <person name="Floudas D."/>
            <person name="Copeland A."/>
            <person name="Barry K.W."/>
            <person name="Cichocki N."/>
            <person name="Veneault-Fourrey C."/>
            <person name="LaButti K."/>
            <person name="Lindquist E.A."/>
            <person name="Lipzen A."/>
            <person name="Lundell T."/>
            <person name="Morin E."/>
            <person name="Murat C."/>
            <person name="Sun H."/>
            <person name="Tunlid A."/>
            <person name="Henrissat B."/>
            <person name="Grigoriev I.V."/>
            <person name="Hibbett D.S."/>
            <person name="Martin F."/>
            <person name="Nordberg H.P."/>
            <person name="Cantor M.N."/>
            <person name="Hua S.X."/>
        </authorList>
    </citation>
    <scope>NUCLEOTIDE SEQUENCE [LARGE SCALE GENOMIC DNA]</scope>
    <source>
        <strain evidence="4 5">Zn</strain>
    </source>
</reference>
<dbReference type="PANTHER" id="PTHR21660">
    <property type="entry name" value="THIOESTERASE SUPERFAMILY MEMBER-RELATED"/>
    <property type="match status" value="1"/>
</dbReference>
<dbReference type="InterPro" id="IPR039298">
    <property type="entry name" value="ACOT13"/>
</dbReference>
<dbReference type="Gene3D" id="3.10.129.10">
    <property type="entry name" value="Hotdog Thioesterase"/>
    <property type="match status" value="1"/>
</dbReference>
<dbReference type="EMBL" id="KN832870">
    <property type="protein sequence ID" value="KIN08281.1"/>
    <property type="molecule type" value="Genomic_DNA"/>
</dbReference>
<evidence type="ECO:0000259" key="3">
    <source>
        <dbReference type="Pfam" id="PF03061"/>
    </source>
</evidence>
<dbReference type="InParanoid" id="A0A0C3HJ80"/>
<name>A0A0C3HJ80_OIDMZ</name>
<keyword evidence="5" id="KW-1185">Reference proteome</keyword>
<gene>
    <name evidence="4" type="ORF">OIDMADRAFT_16581</name>
</gene>
<dbReference type="HOGENOM" id="CLU_089876_1_1_1"/>
<dbReference type="STRING" id="913774.A0A0C3HJ80"/>
<protein>
    <recommendedName>
        <fullName evidence="3">Thioesterase domain-containing protein</fullName>
    </recommendedName>
</protein>
<feature type="domain" description="Thioesterase" evidence="3">
    <location>
        <begin position="88"/>
        <end position="165"/>
    </location>
</feature>
<dbReference type="SUPFAM" id="SSF54637">
    <property type="entry name" value="Thioesterase/thiol ester dehydrase-isomerase"/>
    <property type="match status" value="1"/>
</dbReference>
<dbReference type="CDD" id="cd03443">
    <property type="entry name" value="PaaI_thioesterase"/>
    <property type="match status" value="1"/>
</dbReference>
<dbReference type="Pfam" id="PF03061">
    <property type="entry name" value="4HBT"/>
    <property type="match status" value="1"/>
</dbReference>
<dbReference type="InterPro" id="IPR003736">
    <property type="entry name" value="PAAI_dom"/>
</dbReference>